<feature type="region of interest" description="Disordered" evidence="1">
    <location>
        <begin position="60"/>
        <end position="98"/>
    </location>
</feature>
<proteinExistence type="predicted"/>
<accession>A0A7G2C471</accession>
<protein>
    <submittedName>
        <fullName evidence="2">Uncharacterized protein</fullName>
    </submittedName>
</protein>
<feature type="region of interest" description="Disordered" evidence="1">
    <location>
        <begin position="1"/>
        <end position="30"/>
    </location>
</feature>
<dbReference type="AlphaFoldDB" id="A0A7G2C471"/>
<reference evidence="2 3" key="1">
    <citation type="submission" date="2020-08" db="EMBL/GenBank/DDBJ databases">
        <authorList>
            <person name="Newling K."/>
            <person name="Davey J."/>
            <person name="Forrester S."/>
        </authorList>
    </citation>
    <scope>NUCLEOTIDE SEQUENCE [LARGE SCALE GENOMIC DNA]</scope>
    <source>
        <strain evidence="3">Crithidia deanei Carvalho (ATCC PRA-265)</strain>
    </source>
</reference>
<dbReference type="EMBL" id="LR877146">
    <property type="protein sequence ID" value="CAD2213981.1"/>
    <property type="molecule type" value="Genomic_DNA"/>
</dbReference>
<dbReference type="VEuPathDB" id="TriTrypDB:ADEAN_000142500"/>
<gene>
    <name evidence="2" type="ORF">ADEAN_000142500</name>
</gene>
<dbReference type="Proteomes" id="UP000515908">
    <property type="component" value="Chromosome 02"/>
</dbReference>
<evidence type="ECO:0000313" key="3">
    <source>
        <dbReference type="Proteomes" id="UP000515908"/>
    </source>
</evidence>
<feature type="compositionally biased region" description="Polar residues" evidence="1">
    <location>
        <begin position="60"/>
        <end position="75"/>
    </location>
</feature>
<name>A0A7G2C471_9TRYP</name>
<feature type="compositionally biased region" description="Polar residues" evidence="1">
    <location>
        <begin position="7"/>
        <end position="30"/>
    </location>
</feature>
<evidence type="ECO:0000256" key="1">
    <source>
        <dbReference type="SAM" id="MobiDB-lite"/>
    </source>
</evidence>
<sequence>MGGEWQQLPSLMQSKNSSNTQTASRETSSVFDLAAAPPLSKNKEMISYLQSVSSRDTYSTMRESSGLISESNTIHNSREESQTQRTTGASDNAVKVVM</sequence>
<organism evidence="2 3">
    <name type="scientific">Angomonas deanei</name>
    <dbReference type="NCBI Taxonomy" id="59799"/>
    <lineage>
        <taxon>Eukaryota</taxon>
        <taxon>Discoba</taxon>
        <taxon>Euglenozoa</taxon>
        <taxon>Kinetoplastea</taxon>
        <taxon>Metakinetoplastina</taxon>
        <taxon>Trypanosomatida</taxon>
        <taxon>Trypanosomatidae</taxon>
        <taxon>Strigomonadinae</taxon>
        <taxon>Angomonas</taxon>
    </lineage>
</organism>
<keyword evidence="3" id="KW-1185">Reference proteome</keyword>
<evidence type="ECO:0000313" key="2">
    <source>
        <dbReference type="EMBL" id="CAD2213981.1"/>
    </source>
</evidence>